<reference evidence="11 12" key="1">
    <citation type="submission" date="2019-01" db="EMBL/GenBank/DDBJ databases">
        <title>Draft genome sequences of Candidatus Mycoplasma haemohominis SWG34-3 identified from a patient with pyrexia, anemia and liver dysfunction.</title>
        <authorList>
            <person name="Sekizuka T."/>
            <person name="Hattori N."/>
            <person name="Katano H."/>
            <person name="Takuma T."/>
            <person name="Ito T."/>
            <person name="Arai N."/>
            <person name="Yanai R."/>
            <person name="Ishii S."/>
            <person name="Miura Y."/>
            <person name="Tokunaga T."/>
            <person name="Watanabe H."/>
            <person name="Nomura N."/>
            <person name="Eguchi J."/>
            <person name="Arai T."/>
            <person name="Hasegawa H."/>
            <person name="Nakamaki T."/>
            <person name="Wakita T."/>
            <person name="Niki Y."/>
            <person name="Kuroda M."/>
        </authorList>
    </citation>
    <scope>NUCLEOTIDE SEQUENCE [LARGE SCALE GENOMIC DNA]</scope>
    <source>
        <strain evidence="11">SWG34-3</strain>
    </source>
</reference>
<dbReference type="GO" id="GO:0005829">
    <property type="term" value="C:cytosol"/>
    <property type="evidence" value="ECO:0007669"/>
    <property type="project" value="TreeGrafter"/>
</dbReference>
<comment type="catalytic activity">
    <reaction evidence="9">
        <text>thymidine + ATP = dTMP + ADP + H(+)</text>
        <dbReference type="Rhea" id="RHEA:19129"/>
        <dbReference type="ChEBI" id="CHEBI:15378"/>
        <dbReference type="ChEBI" id="CHEBI:17748"/>
        <dbReference type="ChEBI" id="CHEBI:30616"/>
        <dbReference type="ChEBI" id="CHEBI:63528"/>
        <dbReference type="ChEBI" id="CHEBI:456216"/>
        <dbReference type="EC" id="2.7.1.21"/>
    </reaction>
</comment>
<dbReference type="AlphaFoldDB" id="A0A478FRW5"/>
<dbReference type="Gene3D" id="3.40.50.300">
    <property type="entry name" value="P-loop containing nucleotide triphosphate hydrolases"/>
    <property type="match status" value="1"/>
</dbReference>
<gene>
    <name evidence="11" type="primary">tdk</name>
    <name evidence="11" type="ORF">MHSWG343_01570</name>
</gene>
<dbReference type="PANTHER" id="PTHR11441:SF0">
    <property type="entry name" value="THYMIDINE KINASE, CYTOSOLIC"/>
    <property type="match status" value="1"/>
</dbReference>
<dbReference type="PIRSF" id="PIRSF035805">
    <property type="entry name" value="TK_cell"/>
    <property type="match status" value="1"/>
</dbReference>
<dbReference type="GO" id="GO:0005524">
    <property type="term" value="F:ATP binding"/>
    <property type="evidence" value="ECO:0007669"/>
    <property type="project" value="UniProtKB-KW"/>
</dbReference>
<dbReference type="InterPro" id="IPR027417">
    <property type="entry name" value="P-loop_NTPase"/>
</dbReference>
<dbReference type="GO" id="GO:0004797">
    <property type="term" value="F:thymidine kinase activity"/>
    <property type="evidence" value="ECO:0007669"/>
    <property type="project" value="UniProtKB-EC"/>
</dbReference>
<keyword evidence="4 9" id="KW-0808">Transferase</keyword>
<evidence type="ECO:0000256" key="1">
    <source>
        <dbReference type="ARBA" id="ARBA00007587"/>
    </source>
</evidence>
<dbReference type="RefSeq" id="WP_369408477.1">
    <property type="nucleotide sequence ID" value="NZ_CACTIB010000008.1"/>
</dbReference>
<dbReference type="GO" id="GO:0046104">
    <property type="term" value="P:thymidine metabolic process"/>
    <property type="evidence" value="ECO:0007669"/>
    <property type="project" value="TreeGrafter"/>
</dbReference>
<dbReference type="InterPro" id="IPR001267">
    <property type="entry name" value="Thymidine_kinase"/>
</dbReference>
<dbReference type="SUPFAM" id="SSF52540">
    <property type="entry name" value="P-loop containing nucleoside triphosphate hydrolases"/>
    <property type="match status" value="1"/>
</dbReference>
<proteinExistence type="inferred from homology"/>
<evidence type="ECO:0000256" key="3">
    <source>
        <dbReference type="ARBA" id="ARBA00022634"/>
    </source>
</evidence>
<keyword evidence="5 9" id="KW-0547">Nucleotide-binding</keyword>
<evidence type="ECO:0000313" key="12">
    <source>
        <dbReference type="Proteomes" id="UP000324831"/>
    </source>
</evidence>
<protein>
    <recommendedName>
        <fullName evidence="2 9">Thymidine kinase</fullName>
        <ecNumber evidence="2 9">2.7.1.21</ecNumber>
    </recommendedName>
</protein>
<evidence type="ECO:0000256" key="7">
    <source>
        <dbReference type="ARBA" id="ARBA00022840"/>
    </source>
</evidence>
<dbReference type="PANTHER" id="PTHR11441">
    <property type="entry name" value="THYMIDINE KINASE"/>
    <property type="match status" value="1"/>
</dbReference>
<comment type="similarity">
    <text evidence="1 10">Belongs to the thymidine kinase family.</text>
</comment>
<dbReference type="EC" id="2.7.1.21" evidence="2 9"/>
<feature type="active site" description="Proton acceptor" evidence="8">
    <location>
        <position position="91"/>
    </location>
</feature>
<keyword evidence="3 9" id="KW-0237">DNA synthesis</keyword>
<dbReference type="GO" id="GO:0071897">
    <property type="term" value="P:DNA biosynthetic process"/>
    <property type="evidence" value="ECO:0007669"/>
    <property type="project" value="UniProtKB-KW"/>
</dbReference>
<evidence type="ECO:0000313" key="11">
    <source>
        <dbReference type="EMBL" id="GCE63179.1"/>
    </source>
</evidence>
<evidence type="ECO:0000256" key="2">
    <source>
        <dbReference type="ARBA" id="ARBA00012118"/>
    </source>
</evidence>
<dbReference type="Proteomes" id="UP000324831">
    <property type="component" value="Unassembled WGS sequence"/>
</dbReference>
<dbReference type="Pfam" id="PF00265">
    <property type="entry name" value="TK"/>
    <property type="match status" value="1"/>
</dbReference>
<evidence type="ECO:0000256" key="4">
    <source>
        <dbReference type="ARBA" id="ARBA00022679"/>
    </source>
</evidence>
<keyword evidence="7 9" id="KW-0067">ATP-binding</keyword>
<evidence type="ECO:0000256" key="8">
    <source>
        <dbReference type="PIRSR" id="PIRSR035805-1"/>
    </source>
</evidence>
<sequence length="195" mass="22305">MNHREEILVICGPMFAGKSNQLLFLLERLKYAKIPYIVFRPNIDRYKDSLGTRFSDRREPSISIDINNPKEIYKHIDLDNLKLPLTVVVDEAQFFENSFLDVVRDLNRKGVRFIIGGLDVDACNRPFGVMPQLLSLASKVIKLKAVCAFCKGDAWKTTLKKADPGMKDKSIKLDEEDFIPVCSACFYENKKKLEA</sequence>
<comment type="caution">
    <text evidence="11">The sequence shown here is derived from an EMBL/GenBank/DDBJ whole genome shotgun (WGS) entry which is preliminary data.</text>
</comment>
<accession>A0A478FRW5</accession>
<keyword evidence="6 9" id="KW-0418">Kinase</keyword>
<organism evidence="11 12">
    <name type="scientific">Candidatus Mycoplasma haematohominis</name>
    <dbReference type="NCBI Taxonomy" id="1494318"/>
    <lineage>
        <taxon>Bacteria</taxon>
        <taxon>Bacillati</taxon>
        <taxon>Mycoplasmatota</taxon>
        <taxon>Mollicutes</taxon>
        <taxon>Mycoplasmataceae</taxon>
        <taxon>Mycoplasma</taxon>
    </lineage>
</organism>
<name>A0A478FRW5_9MOLU</name>
<evidence type="ECO:0000256" key="10">
    <source>
        <dbReference type="RuleBase" id="RU004165"/>
    </source>
</evidence>
<evidence type="ECO:0000256" key="5">
    <source>
        <dbReference type="ARBA" id="ARBA00022741"/>
    </source>
</evidence>
<dbReference type="EMBL" id="BIMN01000001">
    <property type="protein sequence ID" value="GCE63179.1"/>
    <property type="molecule type" value="Genomic_DNA"/>
</dbReference>
<evidence type="ECO:0000256" key="6">
    <source>
        <dbReference type="ARBA" id="ARBA00022777"/>
    </source>
</evidence>
<evidence type="ECO:0000256" key="9">
    <source>
        <dbReference type="RuleBase" id="RU000544"/>
    </source>
</evidence>